<reference evidence="6" key="1">
    <citation type="submission" date="2020-09" db="EMBL/GenBank/DDBJ databases">
        <title>Comparative genome analyses of four rice-infecting Rhizoctonia solani isolates reveal extensive enrichment of homogalacturonan modification genes.</title>
        <authorList>
            <person name="Lee D.-Y."/>
            <person name="Jeon J."/>
            <person name="Kim K.-T."/>
            <person name="Cheong K."/>
            <person name="Song H."/>
            <person name="Choi G."/>
            <person name="Ko J."/>
            <person name="Opiyo S.O."/>
            <person name="Zuo S."/>
            <person name="Madhav S."/>
            <person name="Lee Y.-H."/>
            <person name="Wang G.-L."/>
        </authorList>
    </citation>
    <scope>NUCLEOTIDE SEQUENCE</scope>
    <source>
        <strain evidence="6">AG1-IA WGL</strain>
    </source>
</reference>
<dbReference type="Gene3D" id="2.130.10.10">
    <property type="entry name" value="YVTN repeat-like/Quinoprotein amine dehydrogenase"/>
    <property type="match status" value="8"/>
</dbReference>
<feature type="region of interest" description="Disordered" evidence="4">
    <location>
        <begin position="2649"/>
        <end position="2677"/>
    </location>
</feature>
<feature type="compositionally biased region" description="Polar residues" evidence="4">
    <location>
        <begin position="94"/>
        <end position="105"/>
    </location>
</feature>
<feature type="repeat" description="WD" evidence="3">
    <location>
        <begin position="1041"/>
        <end position="1082"/>
    </location>
</feature>
<gene>
    <name evidence="6" type="ORF">RHS03_00638</name>
</gene>
<feature type="compositionally biased region" description="Low complexity" evidence="4">
    <location>
        <begin position="30"/>
        <end position="41"/>
    </location>
</feature>
<dbReference type="Proteomes" id="UP000602905">
    <property type="component" value="Unassembled WGS sequence"/>
</dbReference>
<feature type="repeat" description="WD" evidence="3">
    <location>
        <begin position="998"/>
        <end position="1039"/>
    </location>
</feature>
<evidence type="ECO:0000256" key="2">
    <source>
        <dbReference type="ARBA" id="ARBA00022737"/>
    </source>
</evidence>
<feature type="repeat" description="WD" evidence="3">
    <location>
        <begin position="2485"/>
        <end position="2526"/>
    </location>
</feature>
<dbReference type="SUPFAM" id="SSF101898">
    <property type="entry name" value="NHL repeat"/>
    <property type="match status" value="1"/>
</dbReference>
<keyword evidence="1 3" id="KW-0853">WD repeat</keyword>
<feature type="repeat" description="WD" evidence="3">
    <location>
        <begin position="1084"/>
        <end position="1125"/>
    </location>
</feature>
<feature type="region of interest" description="Disordered" evidence="4">
    <location>
        <begin position="1420"/>
        <end position="1491"/>
    </location>
</feature>
<evidence type="ECO:0000259" key="5">
    <source>
        <dbReference type="PROSITE" id="PS50837"/>
    </source>
</evidence>
<evidence type="ECO:0000256" key="1">
    <source>
        <dbReference type="ARBA" id="ARBA00022574"/>
    </source>
</evidence>
<dbReference type="OrthoDB" id="538223at2759"/>
<dbReference type="InterPro" id="IPR056884">
    <property type="entry name" value="NPHP3-like_N"/>
</dbReference>
<feature type="region of interest" description="Disordered" evidence="4">
    <location>
        <begin position="94"/>
        <end position="136"/>
    </location>
</feature>
<feature type="repeat" description="WD" evidence="3">
    <location>
        <begin position="1127"/>
        <end position="1163"/>
    </location>
</feature>
<dbReference type="EMBL" id="JACYCD010000022">
    <property type="protein sequence ID" value="KAF8713796.1"/>
    <property type="molecule type" value="Genomic_DNA"/>
</dbReference>
<dbReference type="SMART" id="SM00320">
    <property type="entry name" value="WD40"/>
    <property type="match status" value="18"/>
</dbReference>
<feature type="compositionally biased region" description="Polar residues" evidence="4">
    <location>
        <begin position="1427"/>
        <end position="1439"/>
    </location>
</feature>
<dbReference type="CDD" id="cd00200">
    <property type="entry name" value="WD40"/>
    <property type="match status" value="2"/>
</dbReference>
<evidence type="ECO:0000256" key="4">
    <source>
        <dbReference type="SAM" id="MobiDB-lite"/>
    </source>
</evidence>
<evidence type="ECO:0000256" key="3">
    <source>
        <dbReference type="PROSITE-ProRule" id="PRU00221"/>
    </source>
</evidence>
<dbReference type="Pfam" id="PF00400">
    <property type="entry name" value="WD40"/>
    <property type="match status" value="15"/>
</dbReference>
<dbReference type="SUPFAM" id="SSF52540">
    <property type="entry name" value="P-loop containing nucleoside triphosphate hydrolases"/>
    <property type="match status" value="2"/>
</dbReference>
<dbReference type="InterPro" id="IPR019775">
    <property type="entry name" value="WD40_repeat_CS"/>
</dbReference>
<feature type="region of interest" description="Disordered" evidence="4">
    <location>
        <begin position="1669"/>
        <end position="1688"/>
    </location>
</feature>
<dbReference type="InterPro" id="IPR036322">
    <property type="entry name" value="WD40_repeat_dom_sf"/>
</dbReference>
<dbReference type="InterPro" id="IPR020472">
    <property type="entry name" value="WD40_PAC1"/>
</dbReference>
<feature type="compositionally biased region" description="Polar residues" evidence="4">
    <location>
        <begin position="119"/>
        <end position="129"/>
    </location>
</feature>
<feature type="repeat" description="WD" evidence="3">
    <location>
        <begin position="2621"/>
        <end position="2650"/>
    </location>
</feature>
<dbReference type="InterPro" id="IPR027417">
    <property type="entry name" value="P-loop_NTPase"/>
</dbReference>
<dbReference type="InterPro" id="IPR015943">
    <property type="entry name" value="WD40/YVTN_repeat-like_dom_sf"/>
</dbReference>
<dbReference type="PROSITE" id="PS50082">
    <property type="entry name" value="WD_REPEATS_2"/>
    <property type="match status" value="14"/>
</dbReference>
<accession>A0A8H7I211</accession>
<evidence type="ECO:0000313" key="6">
    <source>
        <dbReference type="EMBL" id="KAF8713796.1"/>
    </source>
</evidence>
<name>A0A8H7I211_9AGAM</name>
<proteinExistence type="predicted"/>
<evidence type="ECO:0000313" key="7">
    <source>
        <dbReference type="Proteomes" id="UP000602905"/>
    </source>
</evidence>
<feature type="repeat" description="WD" evidence="3">
    <location>
        <begin position="2528"/>
        <end position="2569"/>
    </location>
</feature>
<feature type="repeat" description="WD" evidence="3">
    <location>
        <begin position="912"/>
        <end position="953"/>
    </location>
</feature>
<keyword evidence="2" id="KW-0677">Repeat</keyword>
<dbReference type="PROSITE" id="PS00678">
    <property type="entry name" value="WD_REPEATS_1"/>
    <property type="match status" value="8"/>
</dbReference>
<feature type="compositionally biased region" description="Polar residues" evidence="4">
    <location>
        <begin position="1459"/>
        <end position="1491"/>
    </location>
</feature>
<sequence length="2865" mass="312611">MSSPPGTPKQRKGLRLGKLLKAPFVRSRSRSPSQSRPPSTSNEGTGLAGPSNVYTGASQAGVDEAARANVPPSANTPEGPFVALTTPIIAEPTESGTRVMQPTAINPTPSPQPTNNTTDTASPIKTAMNSGPKDRSTVWDGLRGALRAFKDTSSIFPPLFSAVESLIECIDELETAAQNRGDLEEIAMELTALGKSLNDGLNGPSPAITSDSVASLAMASSSIKTQITEVRERLDRTKRGGIRDARAEEEELVRHYRRIEAYFRQIQTNITMSTWSIANEHLVNTRLEGLNPVKQATYDSNLSTEINRRSCTEGTRVGVLDDLDNWVYNPTSRSVYWMNGMAGTGKTTIASTFCDRVEKRKLLAASFFCTRSSSECRNVSRIIPTIAYQLARYSIPYRSALYKILGQNPDIGSKNVLKQFEHLLKEPLQQVKGAMPEHLVVVVDALDECDDHSAAVVVLDMLFRHATDVPLKFLITSRPEPEIYSKMSLNAQLREVIHLHEIEKSLVQEDIALYLKTELKSMSLSSTDIEQLVVRSGTLFIYAATLVRYILPGKQTTNPHKRLRSVLSMTPESTKKHAQIDALYTAVLQSALSEDELEADEAEDIRVVLRTVLFAQEPISVGTIAELANIDDPQRVVYALHPLRSVLHQSEQTGLVSTLHASFLDFMFSNQRSGAYFCDVVEHSQLLARRCFSVMKEQLKFNICDLESSFVSDTQVHNMSARVQKSIPSTLAYACRYWASHLTLAPKSDVLFATLEDFLSHRLLFWIEVLNLRRETALGIEGLLKGQQWLIHVKCTLSELLLLVEDARNLLSSFSASPASKSTPHIYISSLSFCPRSSSIYKHYWKRTQNLIELKGSLMERREVAPLATWNVGSSAFSAAYSPDGAQIVVGCGDGSVRILGSYGDSVLIGPLEGHTQAVFSVAFSHDGSAVASASYDHTIRIWNAYNGALIAGPLQGHTDQVFSVDFSPDDTRLVTCSYDRTIRIWDTRTGAPVRGPLEGHAGPVCCVRFSPNGSLIASCSRDGTVRLWNVRDGTATTPPLVGHTDWVLCVSFVPDGSKLVSAGQVDTIRVWQIPDGSHTGTSFEAVPEFVYSVATSPDGTQIAAASSDGTVRVWNINHGNLIAGPFRGHTDWVRSVAYSPDGTRLVSTSHDNTVRVWNVRNGLLAPASSVPPDALSDIKSLSFALDNSRLISIYADKSIRIWDLGCIYASSAVASDQAQFPDLPISNNSPSELYTAGASETGKVQILSTADGLVVSGPFGINYDSLFSLSFSSDNAIVVMGCKNGLIHAWDLGTGKPVAGPFVGHTWPVTALAQSHDGSMLASYSEIDKAIRIWNMPIATSDPQSQPNFSLGFMSSPGDVATHDEWTITADGWMVDNDGRLLIWLPSDVAAQWKSPYASLVITRFGKVKDSVDQKLVREYSARRSPAQNMSSANNKPKSTPKRIGGWFRKRLGEPSSRPLSTSSPGLLSASHASLTSGPTDDGQSSTPDRQNIIASTDRLSHAPPSNSLPAPSVLNAVAVPHKSPSSQISTLIPELAIEQSHGHDELPLTRTTTEPVGDNKAWTSLLASLKKLKGMARLIPSVADAAGVLLDCFDTIEAAAKSQQDYEDLATELVVLSDILAQQIEGIGSEAVSKCVSGVAQYVRVPNTQTMTDRDGSAIERQAQEIKKKRGRGKERRLQQASSDEEDVMRHYRRIESLFRQLQANLSMNTWSVANDLMVNTRLEGLGPEKQAAYDSALSETVGRRTCTEGTRTKVLSDLVEWAHDKNAPAIYWMNGMAGTGKTTIAYSFAEWLKQHELLAGSFFCTRTSAACRDVAKIVPTVVYQLARYSATFQSILYDILSAEPDASTKNVTKQFESLLKEALEKTRGKGKGDAFDNLVIVIDALDECEDPRGVETILDRLFQYAPHLGLKFFVTSRPEPGIYAKMAANVGCRGGMVLHDIETSLVSKDIELYLKQELSSIPLRVPESDFKQLVDRSGALFIYAATLVRYIRTAKRSVNPYDRLQSILAPSSGSSREHAQIDKLYLAVLESALEDEELEHSERETIRAVLHTVLMTQEPIRVETIALLAGIDGPERVEYALAPLRSVLHQSESTGLVSTLHASFPDFMFSHTRSGSYFCDIDKHSPGMAHRCFAVMKDQLRFNICDLPSSFIPDENVDNLQDRIKHRISASLAYVCRYWARHVSVAPANDDLLEDLSVFLSERLLFWMEVMSLRRELLAGIEGFLVLKQWLKKTKGQTSKVAILIEDASNFYTSYASSGACRCTPHIYISCLPFCARSSYVYKQYWPRMQGLVELKGSLMDRRETAALATWNIRSSVWSVAYSGDGSRVAVGCLDGTVSIRNAYDGTLLVGPWNAHTGDVRSVVFSPDGRLVASGSDDGTIGVWDVRTGSHVAGPFHGHTDWVYSVSFSPDSKRIVSGSLDNTVCIWDTADGTLLVGPLHGHTGSVLSVTYSPDGTLIASASEDKTIRLWRSDDGTPAGSPLQGHTDYVWSVAFTPDGTRLVSGSSDETIGVWRVSDGSAVATPFQGHSGGVTSVAVSPDGMFIASGSDDRTVRVRRISDGSLAAGPFLGHTSWIGSVGYSPDGTRVISGSVDGTVRVWNVREGMVAPASSGVSLSDITSLSFSPDGAHVLTVLGEDEMRMWDVSNGISQPASPDIQVPHPPSHAASTDSSYAAETDKDGELVQVVRMDDKSVAAGPFDPTPRVWQFSHDSTCVIVGFKDGRIEGICLQTGQTAFRLCSAGNSYVDLIAECPDHSLFASIDNTTYDSPSLRIWSMAGPTLCFRSSDNTPLNPEPDQPLSQLYNQCHINSDGWMVNSHMDLLLWLPSEIAAAGLPPFVSVIVTESGTLQVAKQMLDVERLEWS</sequence>
<dbReference type="PANTHER" id="PTHR19848">
    <property type="entry name" value="WD40 REPEAT PROTEIN"/>
    <property type="match status" value="1"/>
</dbReference>
<feature type="repeat" description="WD" evidence="3">
    <location>
        <begin position="2356"/>
        <end position="2397"/>
    </location>
</feature>
<feature type="repeat" description="WD" evidence="3">
    <location>
        <begin position="955"/>
        <end position="996"/>
    </location>
</feature>
<dbReference type="InterPro" id="IPR007111">
    <property type="entry name" value="NACHT_NTPase"/>
</dbReference>
<feature type="domain" description="NACHT" evidence="5">
    <location>
        <begin position="1772"/>
        <end position="1921"/>
    </location>
</feature>
<dbReference type="PANTHER" id="PTHR19848:SF8">
    <property type="entry name" value="F-BOX AND WD REPEAT DOMAIN CONTAINING 7"/>
    <property type="match status" value="1"/>
</dbReference>
<dbReference type="Gene3D" id="3.40.50.300">
    <property type="entry name" value="P-loop containing nucleotide triphosphate hydrolases"/>
    <property type="match status" value="2"/>
</dbReference>
<dbReference type="PROSITE" id="PS50837">
    <property type="entry name" value="NACHT"/>
    <property type="match status" value="2"/>
</dbReference>
<dbReference type="InterPro" id="IPR001680">
    <property type="entry name" value="WD40_rpt"/>
</dbReference>
<feature type="repeat" description="WD" evidence="3">
    <location>
        <begin position="1179"/>
        <end position="1205"/>
    </location>
</feature>
<comment type="caution">
    <text evidence="6">The sequence shown here is derived from an EMBL/GenBank/DDBJ whole genome shotgun (WGS) entry which is preliminary data.</text>
</comment>
<feature type="repeat" description="WD" evidence="3">
    <location>
        <begin position="2399"/>
        <end position="2440"/>
    </location>
</feature>
<organism evidence="6 7">
    <name type="scientific">Rhizoctonia solani</name>
    <dbReference type="NCBI Taxonomy" id="456999"/>
    <lineage>
        <taxon>Eukaryota</taxon>
        <taxon>Fungi</taxon>
        <taxon>Dikarya</taxon>
        <taxon>Basidiomycota</taxon>
        <taxon>Agaricomycotina</taxon>
        <taxon>Agaricomycetes</taxon>
        <taxon>Cantharellales</taxon>
        <taxon>Ceratobasidiaceae</taxon>
        <taxon>Rhizoctonia</taxon>
    </lineage>
</organism>
<dbReference type="PROSITE" id="PS50294">
    <property type="entry name" value="WD_REPEATS_REGION"/>
    <property type="match status" value="12"/>
</dbReference>
<feature type="domain" description="NACHT" evidence="5">
    <location>
        <begin position="334"/>
        <end position="479"/>
    </location>
</feature>
<feature type="non-terminal residue" evidence="6">
    <location>
        <position position="1"/>
    </location>
</feature>
<dbReference type="PRINTS" id="PR00320">
    <property type="entry name" value="GPROTEINBRPT"/>
</dbReference>
<protein>
    <submittedName>
        <fullName evidence="6">WD40 repeat-like protein</fullName>
    </submittedName>
</protein>
<feature type="repeat" description="WD" evidence="3">
    <location>
        <begin position="2442"/>
        <end position="2483"/>
    </location>
</feature>
<dbReference type="Pfam" id="PF24883">
    <property type="entry name" value="NPHP3_N"/>
    <property type="match status" value="2"/>
</dbReference>
<feature type="repeat" description="WD" evidence="3">
    <location>
        <begin position="2571"/>
        <end position="2612"/>
    </location>
</feature>
<dbReference type="SUPFAM" id="SSF50978">
    <property type="entry name" value="WD40 repeat-like"/>
    <property type="match status" value="3"/>
</dbReference>
<feature type="region of interest" description="Disordered" evidence="4">
    <location>
        <begin position="1"/>
        <end position="60"/>
    </location>
</feature>